<dbReference type="GO" id="GO:0001837">
    <property type="term" value="P:epithelial to mesenchymal transition"/>
    <property type="evidence" value="ECO:0007669"/>
    <property type="project" value="TreeGrafter"/>
</dbReference>
<feature type="region of interest" description="Disordered" evidence="2">
    <location>
        <begin position="1176"/>
        <end position="1199"/>
    </location>
</feature>
<feature type="region of interest" description="Disordered" evidence="2">
    <location>
        <begin position="20"/>
        <end position="49"/>
    </location>
</feature>
<dbReference type="EMBL" id="JAUPFM010000020">
    <property type="protein sequence ID" value="KAK2818897.1"/>
    <property type="molecule type" value="Genomic_DNA"/>
</dbReference>
<feature type="region of interest" description="Disordered" evidence="2">
    <location>
        <begin position="587"/>
        <end position="628"/>
    </location>
</feature>
<feature type="coiled-coil region" evidence="1">
    <location>
        <begin position="461"/>
        <end position="516"/>
    </location>
</feature>
<feature type="compositionally biased region" description="Acidic residues" evidence="2">
    <location>
        <begin position="31"/>
        <end position="47"/>
    </location>
</feature>
<proteinExistence type="predicted"/>
<organism evidence="4 5">
    <name type="scientific">Channa striata</name>
    <name type="common">Snakehead murrel</name>
    <name type="synonym">Ophicephalus striatus</name>
    <dbReference type="NCBI Taxonomy" id="64152"/>
    <lineage>
        <taxon>Eukaryota</taxon>
        <taxon>Metazoa</taxon>
        <taxon>Chordata</taxon>
        <taxon>Craniata</taxon>
        <taxon>Vertebrata</taxon>
        <taxon>Euteleostomi</taxon>
        <taxon>Actinopterygii</taxon>
        <taxon>Neopterygii</taxon>
        <taxon>Teleostei</taxon>
        <taxon>Neoteleostei</taxon>
        <taxon>Acanthomorphata</taxon>
        <taxon>Anabantaria</taxon>
        <taxon>Anabantiformes</taxon>
        <taxon>Channoidei</taxon>
        <taxon>Channidae</taxon>
        <taxon>Channa</taxon>
    </lineage>
</organism>
<feature type="domain" description="AKNA" evidence="3">
    <location>
        <begin position="499"/>
        <end position="555"/>
    </location>
</feature>
<accession>A0AA88IR01</accession>
<evidence type="ECO:0000313" key="5">
    <source>
        <dbReference type="Proteomes" id="UP001187415"/>
    </source>
</evidence>
<gene>
    <name evidence="4" type="ORF">Q5P01_024458</name>
</gene>
<feature type="compositionally biased region" description="Basic residues" evidence="2">
    <location>
        <begin position="1073"/>
        <end position="1083"/>
    </location>
</feature>
<comment type="caution">
    <text evidence="4">The sequence shown here is derived from an EMBL/GenBank/DDBJ whole genome shotgun (WGS) entry which is preliminary data.</text>
</comment>
<feature type="compositionally biased region" description="Polar residues" evidence="2">
    <location>
        <begin position="1022"/>
        <end position="1039"/>
    </location>
</feature>
<feature type="region of interest" description="Disordered" evidence="2">
    <location>
        <begin position="1068"/>
        <end position="1130"/>
    </location>
</feature>
<dbReference type="PANTHER" id="PTHR21510">
    <property type="entry name" value="AKNA DOMAIN-CONTAINING PROTEIN"/>
    <property type="match status" value="1"/>
</dbReference>
<evidence type="ECO:0000256" key="2">
    <source>
        <dbReference type="SAM" id="MobiDB-lite"/>
    </source>
</evidence>
<dbReference type="Pfam" id="PF12443">
    <property type="entry name" value="AKNA"/>
    <property type="match status" value="1"/>
</dbReference>
<evidence type="ECO:0000259" key="3">
    <source>
        <dbReference type="Pfam" id="PF12443"/>
    </source>
</evidence>
<dbReference type="PANTHER" id="PTHR21510:SF15">
    <property type="entry name" value="MICROTUBULE ORGANIZATION PROTEIN AKNA"/>
    <property type="match status" value="1"/>
</dbReference>
<feature type="region of interest" description="Disordered" evidence="2">
    <location>
        <begin position="964"/>
        <end position="1042"/>
    </location>
</feature>
<keyword evidence="1" id="KW-0175">Coiled coil</keyword>
<keyword evidence="5" id="KW-1185">Reference proteome</keyword>
<name>A0AA88IR01_CHASR</name>
<feature type="compositionally biased region" description="Basic and acidic residues" evidence="2">
    <location>
        <begin position="682"/>
        <end position="694"/>
    </location>
</feature>
<reference evidence="4" key="1">
    <citation type="submission" date="2023-07" db="EMBL/GenBank/DDBJ databases">
        <title>Chromosome-level Genome Assembly of Striped Snakehead (Channa striata).</title>
        <authorList>
            <person name="Liu H."/>
        </authorList>
    </citation>
    <scope>NUCLEOTIDE SEQUENCE</scope>
    <source>
        <strain evidence="4">Gz</strain>
        <tissue evidence="4">Muscle</tissue>
    </source>
</reference>
<feature type="region of interest" description="Disordered" evidence="2">
    <location>
        <begin position="203"/>
        <end position="270"/>
    </location>
</feature>
<sequence length="1242" mass="137442">MERRKTTTAGVLVWTPAPACTSSTSSVISEDVWEDERGEPVEKDDDFVSQMDDNGIIGLSEALENVELSKTCGDAEADCNPDWFHMLVTPEKTHPSGREKDTPSEQLCCNLSTHLSVEKPSTCDITGSLKTWTGDKQGKTRKDEEYDDKQGMSSGSRRPKNKNTSISGDHGATKSITESYIYGGENKNIRIEAETFPEMGFTESLPESLSSKISLKCSPRPAKSEREEQKELQEAATIPQQVGLARSHSSKSSPDKDPKTARARTTSAELNVSRKDLLSYRKPDFSKVEPRVRFPKSGYKPPKSRLSVGSEFQSPGPPVLFKSPADIVKEVLMDTADGPPAPSASVPSLTVPEDFRSWQQATTLLEQLQEDYNRLLTKYAEAENTIDRLRLEAKVNLYSDPPRPSHSVQSATRHDALKFMTLDLSQAHKAEIKSSSPLNGHSCHQSLQVGEQLDKVLLSQANNFLQQLQNYGDNLKRAKLKPFEQIKGLSQLAEGLDSLERGYLLARDEHRRLQQQQGTRISKFDPERELEGLIYQCGLYVEELKDVVEEMQQEQPVCEAPPSPPPHPVLSSVASEGGEVLAHPQTPPVPLLVDPGKPVEMNVSSADEENHEKDAETDDEETLRASYFNPLTGKSRYVEQDFVTIMDDYQSFKELPKHVDHRLREGSLQSTDLGTYVQPGNKRQDSPSQRRENTEFQEILPQRKVKSDNRDVPSVHTRKQQTSRFTPLSDRAPTQSTRRPVQPDSSSKRRAVGKSHSSSLSSLGESTASERKNSKLQTESRRVLSQDGIISPETDSGFVGSESSNLSPAAAPCAPHQRVSESVSGHREAWVSNTQTGPVSASSSAFSPSRGHMDTESRGASNLVPGQPKKSSQCWISQRDESKSSSASSGLESDTTHSLCEEGIYADSIHSIHSSHPGSSPTVQHYHGDVLRALGLGQVVNHNEAMQSLQKEVSTLKEMVESLRNKNPLSSVRSSPSTQDKYSPHYTSTPHVRDRPESCVTRGRREQLMDDESEELRHSSRTRSASSCRQKSQAENLTGSELGLSTLRHQSLISRYTQTSATENCCSHTNTVHSRRTNPRQHRAVSIQVSETADEPDGSCQAPLSSHNSSHHRGQSQKTQTPTCHPAKSPDRVVKDRYIATSAPPALLQYMPVCPPPFLMYSLPVYVLPRNGTGRSAGVKRGGDVKEKTRRSLSADRQHSVDSSLIRAIRAAQQMKHTSRHMARSLASGLQYQEVLTQSCNY</sequence>
<feature type="compositionally biased region" description="Low complexity" evidence="2">
    <location>
        <begin position="840"/>
        <end position="849"/>
    </location>
</feature>
<protein>
    <recommendedName>
        <fullName evidence="3">AKNA domain-containing protein</fullName>
    </recommendedName>
</protein>
<evidence type="ECO:0000313" key="4">
    <source>
        <dbReference type="EMBL" id="KAK2818897.1"/>
    </source>
</evidence>
<dbReference type="InterPro" id="IPR022150">
    <property type="entry name" value="AKNA_dom"/>
</dbReference>
<feature type="compositionally biased region" description="Low complexity" evidence="2">
    <location>
        <begin position="755"/>
        <end position="767"/>
    </location>
</feature>
<feature type="compositionally biased region" description="Polar residues" evidence="2">
    <location>
        <begin position="965"/>
        <end position="990"/>
    </location>
</feature>
<dbReference type="GO" id="GO:0021849">
    <property type="term" value="P:neuroblast division in subventricular zone"/>
    <property type="evidence" value="ECO:0007669"/>
    <property type="project" value="TreeGrafter"/>
</dbReference>
<feature type="compositionally biased region" description="Polar residues" evidence="2">
    <location>
        <begin position="722"/>
        <end position="745"/>
    </location>
</feature>
<feature type="compositionally biased region" description="Basic and acidic residues" evidence="2">
    <location>
        <begin position="991"/>
        <end position="1008"/>
    </location>
</feature>
<dbReference type="GO" id="GO:0005813">
    <property type="term" value="C:centrosome"/>
    <property type="evidence" value="ECO:0007669"/>
    <property type="project" value="TreeGrafter"/>
</dbReference>
<feature type="compositionally biased region" description="Low complexity" evidence="2">
    <location>
        <begin position="884"/>
        <end position="893"/>
    </location>
</feature>
<feature type="region of interest" description="Disordered" evidence="2">
    <location>
        <begin position="126"/>
        <end position="172"/>
    </location>
</feature>
<feature type="compositionally biased region" description="Basic and acidic residues" evidence="2">
    <location>
        <begin position="222"/>
        <end position="233"/>
    </location>
</feature>
<dbReference type="InterPro" id="IPR052655">
    <property type="entry name" value="AKNA_Centrosome-Trans_reg"/>
</dbReference>
<feature type="compositionally biased region" description="Basic and acidic residues" evidence="2">
    <location>
        <begin position="768"/>
        <end position="784"/>
    </location>
</feature>
<feature type="compositionally biased region" description="Polar residues" evidence="2">
    <location>
        <begin position="151"/>
        <end position="167"/>
    </location>
</feature>
<dbReference type="Proteomes" id="UP001187415">
    <property type="component" value="Unassembled WGS sequence"/>
</dbReference>
<dbReference type="AlphaFoldDB" id="A0AA88IR01"/>
<dbReference type="GO" id="GO:0060234">
    <property type="term" value="P:neuroblast delamination"/>
    <property type="evidence" value="ECO:0007669"/>
    <property type="project" value="TreeGrafter"/>
</dbReference>
<evidence type="ECO:0000256" key="1">
    <source>
        <dbReference type="SAM" id="Coils"/>
    </source>
</evidence>
<feature type="coiled-coil region" evidence="1">
    <location>
        <begin position="365"/>
        <end position="392"/>
    </location>
</feature>
<feature type="compositionally biased region" description="Basic and acidic residues" evidence="2">
    <location>
        <begin position="136"/>
        <end position="150"/>
    </location>
</feature>
<feature type="region of interest" description="Disordered" evidence="2">
    <location>
        <begin position="660"/>
        <end position="895"/>
    </location>
</feature>